<name>A0A1W2EPG9_9FIRM</name>
<dbReference type="OrthoDB" id="1751802at2"/>
<keyword evidence="2" id="KW-1185">Reference proteome</keyword>
<evidence type="ECO:0000313" key="1">
    <source>
        <dbReference type="EMBL" id="SMD11580.1"/>
    </source>
</evidence>
<sequence length="85" mass="9268">MNGQSDSIDIIEADSIIVEVIDKHTGEIFRRNLPVNYLETDNGIILSGEAMDGSPSQINFLSEAALTKINELLGKGPDSPRCNHE</sequence>
<protein>
    <submittedName>
        <fullName evidence="1">Uncharacterized protein</fullName>
    </submittedName>
</protein>
<reference evidence="1 2" key="1">
    <citation type="submission" date="2017-04" db="EMBL/GenBank/DDBJ databases">
        <authorList>
            <person name="Afonso C.L."/>
            <person name="Miller P.J."/>
            <person name="Scott M.A."/>
            <person name="Spackman E."/>
            <person name="Goraichik I."/>
            <person name="Dimitrov K.M."/>
            <person name="Suarez D.L."/>
            <person name="Swayne D.E."/>
        </authorList>
    </citation>
    <scope>NUCLEOTIDE SEQUENCE [LARGE SCALE GENOMIC DNA]</scope>
    <source>
        <strain evidence="1 2">DSM 5090</strain>
    </source>
</reference>
<dbReference type="AlphaFoldDB" id="A0A1W2EPG9"/>
<organism evidence="1 2">
    <name type="scientific">Sporomusa malonica</name>
    <dbReference type="NCBI Taxonomy" id="112901"/>
    <lineage>
        <taxon>Bacteria</taxon>
        <taxon>Bacillati</taxon>
        <taxon>Bacillota</taxon>
        <taxon>Negativicutes</taxon>
        <taxon>Selenomonadales</taxon>
        <taxon>Sporomusaceae</taxon>
        <taxon>Sporomusa</taxon>
    </lineage>
</organism>
<dbReference type="Proteomes" id="UP000192738">
    <property type="component" value="Unassembled WGS sequence"/>
</dbReference>
<accession>A0A1W2EPG9</accession>
<dbReference type="RefSeq" id="WP_084578061.1">
    <property type="nucleotide sequence ID" value="NZ_CP155572.1"/>
</dbReference>
<dbReference type="EMBL" id="FWXI01000027">
    <property type="protein sequence ID" value="SMD11580.1"/>
    <property type="molecule type" value="Genomic_DNA"/>
</dbReference>
<gene>
    <name evidence="1" type="ORF">SAMN04488500_12731</name>
</gene>
<dbReference type="STRING" id="112901.SAMN04488500_12731"/>
<evidence type="ECO:0000313" key="2">
    <source>
        <dbReference type="Proteomes" id="UP000192738"/>
    </source>
</evidence>
<proteinExistence type="predicted"/>